<dbReference type="InterPro" id="IPR011043">
    <property type="entry name" value="Gal_Oxase/kelch_b-propeller"/>
</dbReference>
<evidence type="ECO:0000313" key="4">
    <source>
        <dbReference type="Proteomes" id="UP000007799"/>
    </source>
</evidence>
<keyword evidence="4" id="KW-1185">Reference proteome</keyword>
<dbReference type="InterPro" id="IPR015943">
    <property type="entry name" value="WD40/YVTN_repeat-like_dom_sf"/>
</dbReference>
<dbReference type="GeneID" id="16068833"/>
<evidence type="ECO:0000256" key="2">
    <source>
        <dbReference type="SAM" id="SignalP"/>
    </source>
</evidence>
<reference evidence="3" key="1">
    <citation type="submission" date="2009-08" db="EMBL/GenBank/DDBJ databases">
        <title>Annotation of Salpingoeca rosetta.</title>
        <authorList>
            <consortium name="The Broad Institute Genome Sequencing Platform"/>
            <person name="Russ C."/>
            <person name="Cuomo C."/>
            <person name="Burger G."/>
            <person name="Gray M.W."/>
            <person name="Holland P.W.H."/>
            <person name="King N."/>
            <person name="Lang F.B.F."/>
            <person name="Roger A.J."/>
            <person name="Ruiz-Trillo I."/>
            <person name="Young S.K."/>
            <person name="Zeng Q."/>
            <person name="Gargeya S."/>
            <person name="Alvarado L."/>
            <person name="Berlin A."/>
            <person name="Chapman S.B."/>
            <person name="Chen Z."/>
            <person name="Freedman E."/>
            <person name="Gellesch M."/>
            <person name="Goldberg J."/>
            <person name="Griggs A."/>
            <person name="Gujja S."/>
            <person name="Heilman E."/>
            <person name="Heiman D."/>
            <person name="Howarth C."/>
            <person name="Mehta T."/>
            <person name="Neiman D."/>
            <person name="Pearson M."/>
            <person name="Roberts A."/>
            <person name="Saif S."/>
            <person name="Shea T."/>
            <person name="Shenoy N."/>
            <person name="Sisk P."/>
            <person name="Stolte C."/>
            <person name="Sykes S."/>
            <person name="White J."/>
            <person name="Yandava C."/>
            <person name="Haas B."/>
            <person name="Nusbaum C."/>
            <person name="Birren B."/>
        </authorList>
    </citation>
    <scope>NUCLEOTIDE SEQUENCE [LARGE SCALE GENOMIC DNA]</scope>
    <source>
        <strain evidence="3">ATCC 50818</strain>
    </source>
</reference>
<dbReference type="KEGG" id="sre:PTSG_10920"/>
<dbReference type="AlphaFoldDB" id="F2URE1"/>
<dbReference type="OrthoDB" id="10260017at2759"/>
<keyword evidence="2" id="KW-0732">Signal</keyword>
<sequence length="449" mass="47826">MTTTMTMTTMRTRTRFPLILVLLLCCLLFPLFVAVQAEVTLNEDEHGAFHINTNDPVRQAVHFNGVDVLALLRSQQSTIAGHGAAITEQNALLDRLEADAAAQTAKVKQLRAATCRAFPPSVSASVLSGLGANSNVWFEGVMANNGLIYGIPSDGPAVYIIDPETRAVNLELLSPFPASPINQETFKWSGGVLARNGRIYAIPLRATAVLVIDPETHTLDLTSMAGFTPNQQGLWFDGVEANNGLIYGIPYSSSAVLIVDPDNHIADNTTIVGLGDAAFKWSGGVLAGNGKIYGVPAAATSVLIIDPASNTVDTTTLYTGMAEITAKWSKGVLAGNGKIYSMPYNAPSVLVIDPVANTVDTTSMANVSPHGTAWLSNVLADNGYIYAAPFNISAIAIIDPFTDTIDLTLKPLPSTGFRWTSVVRAPNGKLYAPPYSRKYPYLLIIDPGC</sequence>
<dbReference type="Proteomes" id="UP000007799">
    <property type="component" value="Unassembled WGS sequence"/>
</dbReference>
<gene>
    <name evidence="3" type="ORF">PTSG_10920</name>
</gene>
<dbReference type="InParanoid" id="F2URE1"/>
<proteinExistence type="predicted"/>
<dbReference type="EMBL" id="GL832991">
    <property type="protein sequence ID" value="EGD80244.1"/>
    <property type="molecule type" value="Genomic_DNA"/>
</dbReference>
<evidence type="ECO:0000256" key="1">
    <source>
        <dbReference type="SAM" id="Coils"/>
    </source>
</evidence>
<organism evidence="4">
    <name type="scientific">Salpingoeca rosetta (strain ATCC 50818 / BSB-021)</name>
    <dbReference type="NCBI Taxonomy" id="946362"/>
    <lineage>
        <taxon>Eukaryota</taxon>
        <taxon>Choanoflagellata</taxon>
        <taxon>Craspedida</taxon>
        <taxon>Salpingoecidae</taxon>
        <taxon>Salpingoeca</taxon>
    </lineage>
</organism>
<feature type="signal peptide" evidence="2">
    <location>
        <begin position="1"/>
        <end position="37"/>
    </location>
</feature>
<dbReference type="Gene3D" id="2.130.10.10">
    <property type="entry name" value="YVTN repeat-like/Quinoprotein amine dehydrogenase"/>
    <property type="match status" value="1"/>
</dbReference>
<dbReference type="eggNOG" id="ENOG502QT99">
    <property type="taxonomic scope" value="Eukaryota"/>
</dbReference>
<accession>F2URE1</accession>
<protein>
    <submittedName>
        <fullName evidence="3">Uncharacterized protein</fullName>
    </submittedName>
</protein>
<dbReference type="SUPFAM" id="SSF50965">
    <property type="entry name" value="Galactose oxidase, central domain"/>
    <property type="match status" value="1"/>
</dbReference>
<feature type="coiled-coil region" evidence="1">
    <location>
        <begin position="86"/>
        <end position="113"/>
    </location>
</feature>
<feature type="chain" id="PRO_5003287964" evidence="2">
    <location>
        <begin position="38"/>
        <end position="449"/>
    </location>
</feature>
<keyword evidence="1" id="KW-0175">Coiled coil</keyword>
<name>F2URE1_SALR5</name>
<evidence type="ECO:0000313" key="3">
    <source>
        <dbReference type="EMBL" id="EGD80244.1"/>
    </source>
</evidence>
<dbReference type="RefSeq" id="XP_004988306.1">
    <property type="nucleotide sequence ID" value="XM_004988249.1"/>
</dbReference>